<protein>
    <submittedName>
        <fullName evidence="1">Uncharacterized protein</fullName>
    </submittedName>
</protein>
<proteinExistence type="predicted"/>
<name>A0A8S1Q293_PARPR</name>
<evidence type="ECO:0000313" key="2">
    <source>
        <dbReference type="Proteomes" id="UP000688137"/>
    </source>
</evidence>
<keyword evidence="2" id="KW-1185">Reference proteome</keyword>
<dbReference type="Proteomes" id="UP000688137">
    <property type="component" value="Unassembled WGS sequence"/>
</dbReference>
<dbReference type="AlphaFoldDB" id="A0A8S1Q293"/>
<comment type="caution">
    <text evidence="1">The sequence shown here is derived from an EMBL/GenBank/DDBJ whole genome shotgun (WGS) entry which is preliminary data.</text>
</comment>
<gene>
    <name evidence="1" type="ORF">PPRIM_AZ9-3.1.T1410057</name>
</gene>
<sequence length="82" mass="9560">MSSFNILNNKFMQQAIERKSLRSIQLSQKNLDGSTKSTYYEIWDKNDGLDSPMTPKIILPSFYQPKFINSVRNQTKRPSETN</sequence>
<organism evidence="1 2">
    <name type="scientific">Paramecium primaurelia</name>
    <dbReference type="NCBI Taxonomy" id="5886"/>
    <lineage>
        <taxon>Eukaryota</taxon>
        <taxon>Sar</taxon>
        <taxon>Alveolata</taxon>
        <taxon>Ciliophora</taxon>
        <taxon>Intramacronucleata</taxon>
        <taxon>Oligohymenophorea</taxon>
        <taxon>Peniculida</taxon>
        <taxon>Parameciidae</taxon>
        <taxon>Paramecium</taxon>
    </lineage>
</organism>
<dbReference type="EMBL" id="CAJJDM010000145">
    <property type="protein sequence ID" value="CAD8109578.1"/>
    <property type="molecule type" value="Genomic_DNA"/>
</dbReference>
<evidence type="ECO:0000313" key="1">
    <source>
        <dbReference type="EMBL" id="CAD8109578.1"/>
    </source>
</evidence>
<reference evidence="1" key="1">
    <citation type="submission" date="2021-01" db="EMBL/GenBank/DDBJ databases">
        <authorList>
            <consortium name="Genoscope - CEA"/>
            <person name="William W."/>
        </authorList>
    </citation>
    <scope>NUCLEOTIDE SEQUENCE</scope>
</reference>
<accession>A0A8S1Q293</accession>
<dbReference type="OMA" id="TFYEIWD"/>